<evidence type="ECO:0000313" key="4">
    <source>
        <dbReference type="Proteomes" id="UP001212411"/>
    </source>
</evidence>
<proteinExistence type="predicted"/>
<feature type="domain" description="Rrn9" evidence="2">
    <location>
        <begin position="48"/>
        <end position="102"/>
    </location>
</feature>
<organism evidence="3 4">
    <name type="scientific">Schizosaccharomyces osmophilus</name>
    <dbReference type="NCBI Taxonomy" id="2545709"/>
    <lineage>
        <taxon>Eukaryota</taxon>
        <taxon>Fungi</taxon>
        <taxon>Dikarya</taxon>
        <taxon>Ascomycota</taxon>
        <taxon>Taphrinomycotina</taxon>
        <taxon>Schizosaccharomycetes</taxon>
        <taxon>Schizosaccharomycetales</taxon>
        <taxon>Schizosaccharomycetaceae</taxon>
        <taxon>Schizosaccharomyces</taxon>
    </lineage>
</organism>
<dbReference type="GeneID" id="80874443"/>
<gene>
    <name evidence="3" type="primary">acr1</name>
    <name evidence="3" type="ORF">SOMG_00961</name>
</gene>
<protein>
    <submittedName>
        <fullName evidence="3">RNA polymerase I upstream activation factor complex subunit Acr1</fullName>
    </submittedName>
</protein>
<reference evidence="3 4" key="1">
    <citation type="journal article" date="2023" name="G3 (Bethesda)">
        <title>A high-quality reference genome for the fission yeast Schizosaccharomyces osmophilus.</title>
        <authorList>
            <person name="Jia G.S."/>
            <person name="Zhang W.C."/>
            <person name="Liang Y."/>
            <person name="Liu X.H."/>
            <person name="Rhind N."/>
            <person name="Pidoux A."/>
            <person name="Brysch-Herzberg M."/>
            <person name="Du L.L."/>
        </authorList>
    </citation>
    <scope>NUCLEOTIDE SEQUENCE [LARGE SCALE GENOMIC DNA]</scope>
    <source>
        <strain evidence="3 4">CBS 15793</strain>
    </source>
</reference>
<evidence type="ECO:0000259" key="2">
    <source>
        <dbReference type="Pfam" id="PF10680"/>
    </source>
</evidence>
<dbReference type="RefSeq" id="XP_056035910.1">
    <property type="nucleotide sequence ID" value="XM_056179754.1"/>
</dbReference>
<sequence>MHDFDTPQLEEREEHEESPFEQEEETVAEKPTLLQSEVGAYKEIISNLKQVTRNDLAAQLYFVHETLKKRGQARNGNDGHGEEKDTKTPSRYWAVWPTKESTFLEPNSPITGAFRFRQEAAALAVRIASHKLQAMKKVPSSEEYPNPMSLRRLAAMLQRKLECLLDAVDSFRQQQRSRLMQERLVHMDWQVVYGLAKLTQGAFSSTKQDTIALEKATEQCRRVFNANLSQVKYSIDNDPGCSISNEPPPLEDEAMVQRILNTIEEQVHSPEEHHQ</sequence>
<dbReference type="KEGG" id="som:SOMG_00961"/>
<feature type="region of interest" description="Disordered" evidence="1">
    <location>
        <begin position="1"/>
        <end position="33"/>
    </location>
</feature>
<evidence type="ECO:0000313" key="3">
    <source>
        <dbReference type="EMBL" id="WBW71667.1"/>
    </source>
</evidence>
<dbReference type="AlphaFoldDB" id="A0AAE9WAG9"/>
<accession>A0AAE9WAG9</accession>
<feature type="compositionally biased region" description="Basic and acidic residues" evidence="1">
    <location>
        <begin position="1"/>
        <end position="18"/>
    </location>
</feature>
<dbReference type="InterPro" id="IPR019622">
    <property type="entry name" value="Rrn9_dom"/>
</dbReference>
<dbReference type="Pfam" id="PF10680">
    <property type="entry name" value="RRN9"/>
    <property type="match status" value="1"/>
</dbReference>
<dbReference type="EMBL" id="CP115611">
    <property type="protein sequence ID" value="WBW71667.1"/>
    <property type="molecule type" value="Genomic_DNA"/>
</dbReference>
<evidence type="ECO:0000256" key="1">
    <source>
        <dbReference type="SAM" id="MobiDB-lite"/>
    </source>
</evidence>
<name>A0AAE9WAG9_9SCHI</name>
<dbReference type="Proteomes" id="UP001212411">
    <property type="component" value="Chromosome 1"/>
</dbReference>
<keyword evidence="4" id="KW-1185">Reference proteome</keyword>